<dbReference type="OrthoDB" id="6624478at2759"/>
<protein>
    <submittedName>
        <fullName evidence="2">Zinc finger MYM-type 1-like</fullName>
    </submittedName>
</protein>
<comment type="caution">
    <text evidence="2">The sequence shown here is derived from an EMBL/GenBank/DDBJ whole genome shotgun (WGS) entry which is preliminary data.</text>
</comment>
<keyword evidence="3" id="KW-1185">Reference proteome</keyword>
<sequence length="269" mass="30752">MDCINKIEIRLAEMRSSAQEFEKLIRKVEDLKIQIDVTNESRPRKAPKRLEDFIAHDVAPSGHDSNDLKTELKRVYICAIDSIVSSMKERFDQNDIKTVKDINRMLIACANNEVDVTTEYVIKHLGVAAKFVQVELLIDELKDLHVHVNLYNMELKLESMPVIKKVTAVSTIQGVLNTKPVSKASLPETHKLLILLSTYAMSSATAERTFSVMRRVKTWFRSRMCPGMLTNCMFAAIHKQRIDDVNAKKLTADFISRSSQRKDYFGQPH</sequence>
<gene>
    <name evidence="2" type="ORF">PACLA_8A081990</name>
</gene>
<evidence type="ECO:0000259" key="1">
    <source>
        <dbReference type="Pfam" id="PF05699"/>
    </source>
</evidence>
<feature type="domain" description="HAT C-terminal dimerisation" evidence="1">
    <location>
        <begin position="183"/>
        <end position="235"/>
    </location>
</feature>
<dbReference type="InterPro" id="IPR008906">
    <property type="entry name" value="HATC_C_dom"/>
</dbReference>
<dbReference type="GO" id="GO:0046983">
    <property type="term" value="F:protein dimerization activity"/>
    <property type="evidence" value="ECO:0007669"/>
    <property type="project" value="InterPro"/>
</dbReference>
<dbReference type="AlphaFoldDB" id="A0A6S7GHP5"/>
<accession>A0A6S7GHP5</accession>
<dbReference type="Pfam" id="PF05699">
    <property type="entry name" value="Dimer_Tnp_hAT"/>
    <property type="match status" value="1"/>
</dbReference>
<reference evidence="2" key="1">
    <citation type="submission" date="2020-04" db="EMBL/GenBank/DDBJ databases">
        <authorList>
            <person name="Alioto T."/>
            <person name="Alioto T."/>
            <person name="Gomez Garrido J."/>
        </authorList>
    </citation>
    <scope>NUCLEOTIDE SEQUENCE</scope>
    <source>
        <strain evidence="2">A484AB</strain>
    </source>
</reference>
<evidence type="ECO:0000313" key="2">
    <source>
        <dbReference type="EMBL" id="CAB3988979.1"/>
    </source>
</evidence>
<dbReference type="Proteomes" id="UP001152795">
    <property type="component" value="Unassembled WGS sequence"/>
</dbReference>
<proteinExistence type="predicted"/>
<name>A0A6S7GHP5_PARCT</name>
<organism evidence="2 3">
    <name type="scientific">Paramuricea clavata</name>
    <name type="common">Red gorgonian</name>
    <name type="synonym">Violescent sea-whip</name>
    <dbReference type="NCBI Taxonomy" id="317549"/>
    <lineage>
        <taxon>Eukaryota</taxon>
        <taxon>Metazoa</taxon>
        <taxon>Cnidaria</taxon>
        <taxon>Anthozoa</taxon>
        <taxon>Octocorallia</taxon>
        <taxon>Malacalcyonacea</taxon>
        <taxon>Plexauridae</taxon>
        <taxon>Paramuricea</taxon>
    </lineage>
</organism>
<evidence type="ECO:0000313" key="3">
    <source>
        <dbReference type="Proteomes" id="UP001152795"/>
    </source>
</evidence>
<dbReference type="EMBL" id="CACRXK020001413">
    <property type="protein sequence ID" value="CAB3988979.1"/>
    <property type="molecule type" value="Genomic_DNA"/>
</dbReference>